<reference evidence="3 4" key="1">
    <citation type="submission" date="2020-02" db="EMBL/GenBank/DDBJ databases">
        <authorList>
            <person name="Ferguson B K."/>
        </authorList>
    </citation>
    <scope>NUCLEOTIDE SEQUENCE [LARGE SCALE GENOMIC DNA]</scope>
</reference>
<accession>A0A6H5II50</accession>
<feature type="region of interest" description="Disordered" evidence="1">
    <location>
        <begin position="1"/>
        <end position="21"/>
    </location>
</feature>
<dbReference type="EMBL" id="CADCXV010000768">
    <property type="protein sequence ID" value="CAB0035040.1"/>
    <property type="molecule type" value="Genomic_DNA"/>
</dbReference>
<organism evidence="3 4">
    <name type="scientific">Trichogramma brassicae</name>
    <dbReference type="NCBI Taxonomy" id="86971"/>
    <lineage>
        <taxon>Eukaryota</taxon>
        <taxon>Metazoa</taxon>
        <taxon>Ecdysozoa</taxon>
        <taxon>Arthropoda</taxon>
        <taxon>Hexapoda</taxon>
        <taxon>Insecta</taxon>
        <taxon>Pterygota</taxon>
        <taxon>Neoptera</taxon>
        <taxon>Endopterygota</taxon>
        <taxon>Hymenoptera</taxon>
        <taxon>Apocrita</taxon>
        <taxon>Proctotrupomorpha</taxon>
        <taxon>Chalcidoidea</taxon>
        <taxon>Trichogrammatidae</taxon>
        <taxon>Trichogramma</taxon>
    </lineage>
</organism>
<proteinExistence type="predicted"/>
<feature type="domain" description="Helix-turn-helix" evidence="2">
    <location>
        <begin position="170"/>
        <end position="229"/>
    </location>
</feature>
<dbReference type="OrthoDB" id="7687729at2759"/>
<name>A0A6H5II50_9HYME</name>
<keyword evidence="4" id="KW-1185">Reference proteome</keyword>
<sequence>MSSAEIHPLPRRPGTVPRARDHPCHMHGSTYDYANLPHIEPPRARWQGHYDNHVIITFLEPRGSATFIRIEFRNRTRALMDDLEQWCWKELEKLGCDVLFYYRYVDDTILYVQEHFISSVVNVFNSYHPSLKFTFEQENRGHINFLDMTLINRNGRVCTNWYRKSSNTTRLLSFKSKHSTQQKINVVYNLTDRAILLSDKSFHASNLNIVSSLLQLNDYPRRFIDKYIHIRLQEIRSKSLSRERGVLPTRTFASELKTERSGCFGHSREVLGQQWCFAPYILQGINLILRVMYHRGSTTTAARRSKKVVLFVQCGSAT</sequence>
<evidence type="ECO:0000313" key="4">
    <source>
        <dbReference type="Proteomes" id="UP000479190"/>
    </source>
</evidence>
<dbReference type="InterPro" id="IPR058912">
    <property type="entry name" value="HTH_animal"/>
</dbReference>
<dbReference type="Proteomes" id="UP000479190">
    <property type="component" value="Unassembled WGS sequence"/>
</dbReference>
<evidence type="ECO:0000259" key="2">
    <source>
        <dbReference type="Pfam" id="PF26215"/>
    </source>
</evidence>
<dbReference type="PANTHER" id="PTHR21301">
    <property type="entry name" value="REVERSE TRANSCRIPTASE"/>
    <property type="match status" value="1"/>
</dbReference>
<evidence type="ECO:0000313" key="3">
    <source>
        <dbReference type="EMBL" id="CAB0035040.1"/>
    </source>
</evidence>
<dbReference type="AlphaFoldDB" id="A0A6H5II50"/>
<gene>
    <name evidence="3" type="ORF">TBRA_LOCUS6938</name>
</gene>
<dbReference type="PANTHER" id="PTHR21301:SF10">
    <property type="entry name" value="REVERSE TRANSCRIPTASE DOMAIN-CONTAINING PROTEIN"/>
    <property type="match status" value="1"/>
</dbReference>
<dbReference type="Pfam" id="PF26215">
    <property type="entry name" value="HTH_animal"/>
    <property type="match status" value="1"/>
</dbReference>
<protein>
    <recommendedName>
        <fullName evidence="2">Helix-turn-helix domain-containing protein</fullName>
    </recommendedName>
</protein>
<evidence type="ECO:0000256" key="1">
    <source>
        <dbReference type="SAM" id="MobiDB-lite"/>
    </source>
</evidence>